<sequence length="518" mass="58027">MDAESKVAHEKHDAGSQDPVAPPSYTAAINQAHPELYREALERYPTDDSIDPQESKKLARKLDWRIIPLLTVCYFFYFLDKTTLSYAALFGIDKSLQLKKTEYSWLSSSFYFGWLFWTIPSNLLMQRSPVAYYLAFNIFLWGVFLMAQAAVHDFSSLIVLRVISGAFESIADPAFMLITSMYYTREEQPSRISAWYTGNGWAVAAGGLIGYGIGQIKGALEPWKYEFVIVGACCSFFAFVLAFILPNSPATIWGFTHEEKLLMIARVRGNQTGVEQRKIKWRQVREAFLDQNTWLYFLVGVIGNVPNGGLSNFSTLVIRGLGFNTKQTALLGIPQGVIIGLWIVLGAVVNNHMPKNSRMLVCIMFMAPCIAGGFGFLLAPQTAYVGRLICFYLLNSYQATAVLAISTITSNTAGQSKKMVVSGMLFFGGCIGNIAGPFFYKTEQAPSYPLGIGSLLGSYFISTLLFVAIRYSFIWENKKKEQQRARLREQGDDRLGKDNATAFTDMTDRENPNFVYVY</sequence>
<accession>A0A0A1TG73</accession>
<keyword evidence="10" id="KW-1185">Reference proteome</keyword>
<dbReference type="InterPro" id="IPR011701">
    <property type="entry name" value="MFS"/>
</dbReference>
<dbReference type="InterPro" id="IPR020846">
    <property type="entry name" value="MFS_dom"/>
</dbReference>
<feature type="transmembrane region" description="Helical" evidence="7">
    <location>
        <begin position="385"/>
        <end position="408"/>
    </location>
</feature>
<evidence type="ECO:0000256" key="3">
    <source>
        <dbReference type="ARBA" id="ARBA00022692"/>
    </source>
</evidence>
<feature type="region of interest" description="Disordered" evidence="6">
    <location>
        <begin position="1"/>
        <end position="25"/>
    </location>
</feature>
<feature type="transmembrane region" description="Helical" evidence="7">
    <location>
        <begin position="194"/>
        <end position="213"/>
    </location>
</feature>
<keyword evidence="5 7" id="KW-0472">Membrane</keyword>
<dbReference type="InterPro" id="IPR036259">
    <property type="entry name" value="MFS_trans_sf"/>
</dbReference>
<evidence type="ECO:0000256" key="6">
    <source>
        <dbReference type="SAM" id="MobiDB-lite"/>
    </source>
</evidence>
<dbReference type="Pfam" id="PF07690">
    <property type="entry name" value="MFS_1"/>
    <property type="match status" value="1"/>
</dbReference>
<dbReference type="Gene3D" id="1.20.1250.20">
    <property type="entry name" value="MFS general substrate transporter like domains"/>
    <property type="match status" value="2"/>
</dbReference>
<protein>
    <recommendedName>
        <fullName evidence="8">Major facilitator superfamily (MFS) profile domain-containing protein</fullName>
    </recommendedName>
</protein>
<dbReference type="GO" id="GO:0016020">
    <property type="term" value="C:membrane"/>
    <property type="evidence" value="ECO:0007669"/>
    <property type="project" value="UniProtKB-SubCell"/>
</dbReference>
<reference evidence="9 10" key="1">
    <citation type="journal article" date="2015" name="Genome Announc.">
        <title>Draft Genome Sequence and Gene Annotation of the Entomopathogenic Fungus Verticillium hemipterigenum.</title>
        <authorList>
            <person name="Horn F."/>
            <person name="Habel A."/>
            <person name="Scharf D.H."/>
            <person name="Dworschak J."/>
            <person name="Brakhage A.A."/>
            <person name="Guthke R."/>
            <person name="Hertweck C."/>
            <person name="Linde J."/>
        </authorList>
    </citation>
    <scope>NUCLEOTIDE SEQUENCE [LARGE SCALE GENOMIC DNA]</scope>
</reference>
<feature type="transmembrane region" description="Helical" evidence="7">
    <location>
        <begin position="360"/>
        <end position="379"/>
    </location>
</feature>
<keyword evidence="2" id="KW-0813">Transport</keyword>
<keyword evidence="3 7" id="KW-0812">Transmembrane</keyword>
<evidence type="ECO:0000256" key="1">
    <source>
        <dbReference type="ARBA" id="ARBA00004141"/>
    </source>
</evidence>
<gene>
    <name evidence="9" type="ORF">VHEMI05078</name>
</gene>
<feature type="transmembrane region" description="Helical" evidence="7">
    <location>
        <begin position="131"/>
        <end position="151"/>
    </location>
</feature>
<dbReference type="OrthoDB" id="6730379at2759"/>
<feature type="transmembrane region" description="Helical" evidence="7">
    <location>
        <begin position="287"/>
        <end position="309"/>
    </location>
</feature>
<feature type="transmembrane region" description="Helical" evidence="7">
    <location>
        <begin position="157"/>
        <end position="182"/>
    </location>
</feature>
<evidence type="ECO:0000256" key="4">
    <source>
        <dbReference type="ARBA" id="ARBA00022989"/>
    </source>
</evidence>
<dbReference type="PANTHER" id="PTHR43791:SF97">
    <property type="entry name" value="ALLANTOATE TRANSPORTER, PUTATIVE (AFU_ORTHOLOGUE AFUA_1G14700)-RELATED"/>
    <property type="match status" value="1"/>
</dbReference>
<dbReference type="Proteomes" id="UP000039046">
    <property type="component" value="Unassembled WGS sequence"/>
</dbReference>
<name>A0A0A1TG73_9HYPO</name>
<feature type="transmembrane region" description="Helical" evidence="7">
    <location>
        <begin position="452"/>
        <end position="473"/>
    </location>
</feature>
<evidence type="ECO:0000256" key="5">
    <source>
        <dbReference type="ARBA" id="ARBA00023136"/>
    </source>
</evidence>
<organism evidence="9 10">
    <name type="scientific">[Torrubiella] hemipterigena</name>
    <dbReference type="NCBI Taxonomy" id="1531966"/>
    <lineage>
        <taxon>Eukaryota</taxon>
        <taxon>Fungi</taxon>
        <taxon>Dikarya</taxon>
        <taxon>Ascomycota</taxon>
        <taxon>Pezizomycotina</taxon>
        <taxon>Sordariomycetes</taxon>
        <taxon>Hypocreomycetidae</taxon>
        <taxon>Hypocreales</taxon>
        <taxon>Clavicipitaceae</taxon>
        <taxon>Clavicipitaceae incertae sedis</taxon>
        <taxon>'Torrubiella' clade</taxon>
    </lineage>
</organism>
<evidence type="ECO:0000313" key="10">
    <source>
        <dbReference type="Proteomes" id="UP000039046"/>
    </source>
</evidence>
<feature type="transmembrane region" description="Helical" evidence="7">
    <location>
        <begin position="62"/>
        <end position="79"/>
    </location>
</feature>
<feature type="transmembrane region" description="Helical" evidence="7">
    <location>
        <begin position="329"/>
        <end position="348"/>
    </location>
</feature>
<dbReference type="AlphaFoldDB" id="A0A0A1TG73"/>
<dbReference type="SUPFAM" id="SSF103473">
    <property type="entry name" value="MFS general substrate transporter"/>
    <property type="match status" value="1"/>
</dbReference>
<evidence type="ECO:0000256" key="2">
    <source>
        <dbReference type="ARBA" id="ARBA00022448"/>
    </source>
</evidence>
<feature type="domain" description="Major facilitator superfamily (MFS) profile" evidence="8">
    <location>
        <begin position="66"/>
        <end position="480"/>
    </location>
</feature>
<dbReference type="PROSITE" id="PS50850">
    <property type="entry name" value="MFS"/>
    <property type="match status" value="1"/>
</dbReference>
<dbReference type="PANTHER" id="PTHR43791">
    <property type="entry name" value="PERMEASE-RELATED"/>
    <property type="match status" value="1"/>
</dbReference>
<keyword evidence="4 7" id="KW-1133">Transmembrane helix</keyword>
<proteinExistence type="predicted"/>
<evidence type="ECO:0000256" key="7">
    <source>
        <dbReference type="SAM" id="Phobius"/>
    </source>
</evidence>
<comment type="subcellular location">
    <subcellularLocation>
        <location evidence="1">Membrane</location>
        <topology evidence="1">Multi-pass membrane protein</topology>
    </subcellularLocation>
</comment>
<feature type="transmembrane region" description="Helical" evidence="7">
    <location>
        <begin position="103"/>
        <end position="119"/>
    </location>
</feature>
<feature type="transmembrane region" description="Helical" evidence="7">
    <location>
        <begin position="225"/>
        <end position="245"/>
    </location>
</feature>
<feature type="compositionally biased region" description="Basic and acidic residues" evidence="6">
    <location>
        <begin position="1"/>
        <end position="15"/>
    </location>
</feature>
<dbReference type="HOGENOM" id="CLU_001265_0_5_1"/>
<evidence type="ECO:0000259" key="8">
    <source>
        <dbReference type="PROSITE" id="PS50850"/>
    </source>
</evidence>
<dbReference type="GO" id="GO:0022857">
    <property type="term" value="F:transmembrane transporter activity"/>
    <property type="evidence" value="ECO:0007669"/>
    <property type="project" value="InterPro"/>
</dbReference>
<evidence type="ECO:0000313" key="9">
    <source>
        <dbReference type="EMBL" id="CEJ89223.1"/>
    </source>
</evidence>
<feature type="transmembrane region" description="Helical" evidence="7">
    <location>
        <begin position="420"/>
        <end position="440"/>
    </location>
</feature>
<dbReference type="EMBL" id="CDHN01000002">
    <property type="protein sequence ID" value="CEJ89223.1"/>
    <property type="molecule type" value="Genomic_DNA"/>
</dbReference>